<proteinExistence type="predicted"/>
<feature type="domain" description="SUF system FeS cluster assembly SufBD core" evidence="1">
    <location>
        <begin position="124"/>
        <end position="338"/>
    </location>
</feature>
<evidence type="ECO:0000259" key="1">
    <source>
        <dbReference type="Pfam" id="PF01458"/>
    </source>
</evidence>
<dbReference type="PANTHER" id="PTHR43575">
    <property type="entry name" value="PROTEIN ABCI7, CHLOROPLASTIC"/>
    <property type="match status" value="1"/>
</dbReference>
<dbReference type="InterPro" id="IPR000825">
    <property type="entry name" value="SUF_FeS_clus_asmbl_SufBD_core"/>
</dbReference>
<evidence type="ECO:0000313" key="3">
    <source>
        <dbReference type="Proteomes" id="UP000011717"/>
    </source>
</evidence>
<gene>
    <name evidence="2" type="ORF">C725_1465</name>
</gene>
<dbReference type="Proteomes" id="UP000011717">
    <property type="component" value="Unassembled WGS sequence"/>
</dbReference>
<accession>M2TAE6</accession>
<sequence length="367" mass="39134">MPQRLDELNLPRRHEDWRWTDLSAAEAALSASPANDAAPDATPYLIDGIEGPVLLFVDGKYVEAASRPGPVRVEKGVAHDAGNGPLAEIAAQHSLHKISLSGSGQRVQIVHIATGGQAHLDLQYVVAAGETARVVETYAGGGESWVNLALSASVAERGRLRRAVRILQDAGAWTETVNGHLAADAHYGSVSLIGAAAAVRSEYDFVLGDRAHAQVDGTMVAGARQHFDIVGRIRHQGVGGSSGQTWRSVVAGRAQASFAGRIEVARGARQTDANEDVKAILLDRTATANAKPELEIFADDVKCAHGATVGELDKRALFYMESRGLPPERARQLLTEAFVADAFEAVENADLRAALGEDARRLLERVR</sequence>
<keyword evidence="3" id="KW-1185">Reference proteome</keyword>
<dbReference type="InterPro" id="IPR037284">
    <property type="entry name" value="SUF_FeS_clus_asmbl_SufBD_sf"/>
</dbReference>
<protein>
    <submittedName>
        <fullName evidence="2">Iron-sulfur cluster assembly protein SufD</fullName>
    </submittedName>
</protein>
<dbReference type="GO" id="GO:0016226">
    <property type="term" value="P:iron-sulfur cluster assembly"/>
    <property type="evidence" value="ECO:0007669"/>
    <property type="project" value="InterPro"/>
</dbReference>
<dbReference type="SUPFAM" id="SSF101960">
    <property type="entry name" value="Stabilizer of iron transporter SufD"/>
    <property type="match status" value="1"/>
</dbReference>
<evidence type="ECO:0000313" key="2">
    <source>
        <dbReference type="EMBL" id="EMD83564.1"/>
    </source>
</evidence>
<dbReference type="PANTHER" id="PTHR43575:SF1">
    <property type="entry name" value="PROTEIN ABCI7, CHLOROPLASTIC"/>
    <property type="match status" value="1"/>
</dbReference>
<dbReference type="InterPro" id="IPR055346">
    <property type="entry name" value="Fe-S_cluster_assembly_SufBD"/>
</dbReference>
<organism evidence="2 3">
    <name type="scientific">Pacificimonas flava</name>
    <dbReference type="NCBI Taxonomy" id="1234595"/>
    <lineage>
        <taxon>Bacteria</taxon>
        <taxon>Pseudomonadati</taxon>
        <taxon>Pseudomonadota</taxon>
        <taxon>Alphaproteobacteria</taxon>
        <taxon>Sphingomonadales</taxon>
        <taxon>Sphingosinicellaceae</taxon>
        <taxon>Pacificimonas</taxon>
    </lineage>
</organism>
<dbReference type="EMBL" id="AMRV01000003">
    <property type="protein sequence ID" value="EMD83564.1"/>
    <property type="molecule type" value="Genomic_DNA"/>
</dbReference>
<dbReference type="AlphaFoldDB" id="M2TAE6"/>
<name>M2TAE6_9SPHN</name>
<dbReference type="Pfam" id="PF01458">
    <property type="entry name" value="SUFBD_core"/>
    <property type="match status" value="1"/>
</dbReference>
<comment type="caution">
    <text evidence="2">The sequence shown here is derived from an EMBL/GenBank/DDBJ whole genome shotgun (WGS) entry which is preliminary data.</text>
</comment>
<reference evidence="2 3" key="1">
    <citation type="journal article" date="2013" name="Genome Announc.">
        <title>Draft Genome Sequence of Strain JLT2015T, Belonging to the Family Sphingomonadaceae of the Alphaproteobacteria.</title>
        <authorList>
            <person name="Tang K."/>
            <person name="Liu K."/>
            <person name="Li S."/>
            <person name="Jiao N."/>
        </authorList>
    </citation>
    <scope>NUCLEOTIDE SEQUENCE [LARGE SCALE GENOMIC DNA]</scope>
    <source>
        <strain evidence="2 3">JLT2015</strain>
    </source>
</reference>
<dbReference type="PATRIC" id="fig|1234595.3.peg.1467"/>